<dbReference type="AlphaFoldDB" id="A0A0F9NV71"/>
<proteinExistence type="predicted"/>
<protein>
    <submittedName>
        <fullName evidence="1">Uncharacterized protein</fullName>
    </submittedName>
</protein>
<sequence>MNQDWDIKIDLDGTEHKLRLLQSEGRKHWVVREIPPQPRVEEEASARLGEAPLNNLPFEMDNWSWGVGLDKFGLNRNDPGHIFRYFDGHGIDTSEPNIVRHGPGFGQTGTITGTPLQVLLFKNKVIFLTATKLYDWNGSTLTQRIDNAGSFDHLQMEVFGTNLYIAQDNGQYTRWDGSTATAISTGDDQSESSYFLSLQGATEPLMVKVVNGNQIDTSTDPSSATGWATTGQVKVGDGAPITSLTSVSGLLFVTTESGIFVVDSEDVVVELYRLLRTRRAAGAFSILASSGLETWYSDGKDVFRVIATGFEVFDIRNEGPFLNIDEKPVNVEGIRGDIKAIALDLDAVYISVQQGADHFIYKGVETSRGIFTWSPLINENSATVSTALGIIKLTGDAEPVLYTIDSAGAILSYVLKNWPTFRDDWRIRTPWFTATLETWDKLWDEVTAFIELAGDGAMRLFYRTNVASGTVEFNGGGNGSMPTDGVNNIKLATPIAGQRIQLEFVGTTAGGAGSSHLRSFNLEGRLIPDHRRTFDFRVVADTKTETDFIYSLRTDVDSYILITDRFGTQYKTFIIPGFPVEEELFDDLRQEPVRTYHLVAREVG</sequence>
<accession>A0A0F9NV71</accession>
<organism evidence="1">
    <name type="scientific">marine sediment metagenome</name>
    <dbReference type="NCBI Taxonomy" id="412755"/>
    <lineage>
        <taxon>unclassified sequences</taxon>
        <taxon>metagenomes</taxon>
        <taxon>ecological metagenomes</taxon>
    </lineage>
</organism>
<comment type="caution">
    <text evidence="1">The sequence shown here is derived from an EMBL/GenBank/DDBJ whole genome shotgun (WGS) entry which is preliminary data.</text>
</comment>
<dbReference type="EMBL" id="LAZR01003659">
    <property type="protein sequence ID" value="KKN15982.1"/>
    <property type="molecule type" value="Genomic_DNA"/>
</dbReference>
<reference evidence="1" key="1">
    <citation type="journal article" date="2015" name="Nature">
        <title>Complex archaea that bridge the gap between prokaryotes and eukaryotes.</title>
        <authorList>
            <person name="Spang A."/>
            <person name="Saw J.H."/>
            <person name="Jorgensen S.L."/>
            <person name="Zaremba-Niedzwiedzka K."/>
            <person name="Martijn J."/>
            <person name="Lind A.E."/>
            <person name="van Eijk R."/>
            <person name="Schleper C."/>
            <person name="Guy L."/>
            <person name="Ettema T.J."/>
        </authorList>
    </citation>
    <scope>NUCLEOTIDE SEQUENCE</scope>
</reference>
<evidence type="ECO:0000313" key="1">
    <source>
        <dbReference type="EMBL" id="KKN15982.1"/>
    </source>
</evidence>
<gene>
    <name evidence="1" type="ORF">LCGC14_0980560</name>
</gene>
<name>A0A0F9NV71_9ZZZZ</name>